<keyword evidence="1" id="KW-0805">Transcription regulation</keyword>
<protein>
    <submittedName>
        <fullName evidence="4">TetR/AcrR family transcriptional regulator</fullName>
    </submittedName>
</protein>
<dbReference type="Proteomes" id="UP000279959">
    <property type="component" value="Chromosome"/>
</dbReference>
<keyword evidence="2" id="KW-0804">Transcription</keyword>
<dbReference type="InterPro" id="IPR036271">
    <property type="entry name" value="Tet_transcr_reg_TetR-rel_C_sf"/>
</dbReference>
<evidence type="ECO:0000313" key="5">
    <source>
        <dbReference type="Proteomes" id="UP000279959"/>
    </source>
</evidence>
<evidence type="ECO:0000256" key="2">
    <source>
        <dbReference type="ARBA" id="ARBA00023163"/>
    </source>
</evidence>
<sequence>MLEALYLQSFAALEQAFKAHVAETDCAKRLASMLNAYRAFGLREPALYNVMFGDLGRAWEAPADCRKQAWRSFETLRDAVLDNLPAAHAVDAEQVTHALWSAAHGVVSLELRKLIGPRSMPDQIFDNVISSICAANGMVCKVGTA</sequence>
<keyword evidence="5" id="KW-1185">Reference proteome</keyword>
<dbReference type="KEGG" id="sami:SAMIE_1027040"/>
<dbReference type="InterPro" id="IPR025996">
    <property type="entry name" value="MT1864/Rv1816-like_C"/>
</dbReference>
<dbReference type="SUPFAM" id="SSF48498">
    <property type="entry name" value="Tetracyclin repressor-like, C-terminal domain"/>
    <property type="match status" value="1"/>
</dbReference>
<proteinExistence type="predicted"/>
<dbReference type="EMBL" id="AP018664">
    <property type="protein sequence ID" value="BBD99203.1"/>
    <property type="molecule type" value="Genomic_DNA"/>
</dbReference>
<evidence type="ECO:0000259" key="3">
    <source>
        <dbReference type="Pfam" id="PF13305"/>
    </source>
</evidence>
<dbReference type="Pfam" id="PF13305">
    <property type="entry name" value="TetR_C_33"/>
    <property type="match status" value="1"/>
</dbReference>
<dbReference type="AlphaFoldDB" id="A0A494W3L7"/>
<dbReference type="Gene3D" id="1.10.357.10">
    <property type="entry name" value="Tetracycline Repressor, domain 2"/>
    <property type="match status" value="1"/>
</dbReference>
<organism evidence="4 5">
    <name type="scientific">Sphingobium amiense</name>
    <dbReference type="NCBI Taxonomy" id="135719"/>
    <lineage>
        <taxon>Bacteria</taxon>
        <taxon>Pseudomonadati</taxon>
        <taxon>Pseudomonadota</taxon>
        <taxon>Alphaproteobacteria</taxon>
        <taxon>Sphingomonadales</taxon>
        <taxon>Sphingomonadaceae</taxon>
        <taxon>Sphingobium</taxon>
    </lineage>
</organism>
<reference evidence="4 5" key="1">
    <citation type="submission" date="2018-05" db="EMBL/GenBank/DDBJ databases">
        <title>Complete Genome Sequence of the Nonylphenol-Degrading Bacterium Sphingobium amiense DSM 16289T.</title>
        <authorList>
            <person name="Ootsuka M."/>
            <person name="Nishizawa T."/>
            <person name="Ohta H."/>
        </authorList>
    </citation>
    <scope>NUCLEOTIDE SEQUENCE [LARGE SCALE GENOMIC DNA]</scope>
    <source>
        <strain evidence="4 5">DSM 16289</strain>
    </source>
</reference>
<evidence type="ECO:0000313" key="4">
    <source>
        <dbReference type="EMBL" id="BBD99203.1"/>
    </source>
</evidence>
<evidence type="ECO:0000256" key="1">
    <source>
        <dbReference type="ARBA" id="ARBA00023015"/>
    </source>
</evidence>
<accession>A0A494W3L7</accession>
<name>A0A494W3L7_9SPHN</name>
<feature type="domain" description="HTH-type transcriptional regulator MT1864/Rv1816-like C-terminal" evidence="3">
    <location>
        <begin position="30"/>
        <end position="130"/>
    </location>
</feature>
<gene>
    <name evidence="4" type="ORF">SAMIE_1027040</name>
</gene>